<evidence type="ECO:0000313" key="2">
    <source>
        <dbReference type="EMBL" id="QIG81736.1"/>
    </source>
</evidence>
<accession>A0A6G6YAY1</accession>
<organism evidence="2 3">
    <name type="scientific">Stakelama tenebrarum</name>
    <dbReference type="NCBI Taxonomy" id="2711215"/>
    <lineage>
        <taxon>Bacteria</taxon>
        <taxon>Pseudomonadati</taxon>
        <taxon>Pseudomonadota</taxon>
        <taxon>Alphaproteobacteria</taxon>
        <taxon>Sphingomonadales</taxon>
        <taxon>Sphingomonadaceae</taxon>
        <taxon>Stakelama</taxon>
    </lineage>
</organism>
<dbReference type="EMBL" id="CP049109">
    <property type="protein sequence ID" value="QIG81736.1"/>
    <property type="molecule type" value="Genomic_DNA"/>
</dbReference>
<proteinExistence type="predicted"/>
<dbReference type="AlphaFoldDB" id="A0A6G6YAY1"/>
<dbReference type="PROSITE" id="PS51257">
    <property type="entry name" value="PROKAR_LIPOPROTEIN"/>
    <property type="match status" value="1"/>
</dbReference>
<feature type="signal peptide" evidence="1">
    <location>
        <begin position="1"/>
        <end position="22"/>
    </location>
</feature>
<evidence type="ECO:0008006" key="4">
    <source>
        <dbReference type="Google" id="ProtNLM"/>
    </source>
</evidence>
<reference evidence="2 3" key="1">
    <citation type="submission" date="2020-02" db="EMBL/GenBank/DDBJ databases">
        <authorList>
            <person name="Zheng R.K."/>
            <person name="Sun C.M."/>
        </authorList>
    </citation>
    <scope>NUCLEOTIDE SEQUENCE [LARGE SCALE GENOMIC DNA]</scope>
    <source>
        <strain evidence="3">zrk23</strain>
    </source>
</reference>
<sequence length="199" mass="20564">MRNIFCATALALSLAACSPASEEVAQSANQATANATEALTPIDPGTPTPSPGVTADANTLTLEGLGALKIGEPVPEGSGWAERGAQVSDMCRTISAPDYPGVYAIVSDEIVRRITVGQRSDVTLVEGIGAGATEAQVREAFPGFRETPHKYVDAPAKYLTAPNADSGDPALRFEIDAQGEVSMMHVGTMPVLGYVEGCA</sequence>
<keyword evidence="3" id="KW-1185">Reference proteome</keyword>
<evidence type="ECO:0000313" key="3">
    <source>
        <dbReference type="Proteomes" id="UP000501568"/>
    </source>
</evidence>
<name>A0A6G6YAY1_9SPHN</name>
<dbReference type="KEGG" id="spzr:G5C33_02045"/>
<protein>
    <recommendedName>
        <fullName evidence="4">Lipoprotein</fullName>
    </recommendedName>
</protein>
<feature type="chain" id="PRO_5026087971" description="Lipoprotein" evidence="1">
    <location>
        <begin position="23"/>
        <end position="199"/>
    </location>
</feature>
<dbReference type="Proteomes" id="UP000501568">
    <property type="component" value="Chromosome"/>
</dbReference>
<evidence type="ECO:0000256" key="1">
    <source>
        <dbReference type="SAM" id="SignalP"/>
    </source>
</evidence>
<gene>
    <name evidence="2" type="ORF">G5C33_02045</name>
</gene>
<keyword evidence="1" id="KW-0732">Signal</keyword>